<dbReference type="GO" id="GO:0005737">
    <property type="term" value="C:cytoplasm"/>
    <property type="evidence" value="ECO:0007669"/>
    <property type="project" value="TreeGrafter"/>
</dbReference>
<dbReference type="Proteomes" id="UP000092565">
    <property type="component" value="Chromosome"/>
</dbReference>
<dbReference type="GO" id="GO:0004586">
    <property type="term" value="F:ornithine decarboxylase activity"/>
    <property type="evidence" value="ECO:0007669"/>
    <property type="project" value="UniProtKB-EC"/>
</dbReference>
<keyword evidence="4" id="KW-0456">Lyase</keyword>
<comment type="pathway">
    <text evidence="5">Amine and polyamine biosynthesis; putrescine biosynthesis via L-ornithine pathway; putrescine from L-ornithine: step 1/1.</text>
</comment>
<evidence type="ECO:0000256" key="6">
    <source>
        <dbReference type="ARBA" id="ARBA00034138"/>
    </source>
</evidence>
<evidence type="ECO:0000256" key="5">
    <source>
        <dbReference type="ARBA" id="ARBA00034115"/>
    </source>
</evidence>
<dbReference type="InterPro" id="IPR002433">
    <property type="entry name" value="Orn_de-COase"/>
</dbReference>
<dbReference type="InterPro" id="IPR022644">
    <property type="entry name" value="De-COase2_N"/>
</dbReference>
<feature type="active site" description="Proton donor" evidence="8">
    <location>
        <position position="354"/>
    </location>
</feature>
<proteinExistence type="inferred from homology"/>
<sequence length="414" mass="43634">MTGEIDAQPGENARKPSIGTQSVQQGFDLMQHIPPLWLDPETHLARRQPDHPILYFSPRVLHEVADRFLTGFPGLVTYAVKANPHPAVLSNLVAAGVSAFDVASPAEMEAVRAASADAVMHYNNPVRSDVEIAAGISHGVASWSVDEASELDKLADVPRDCEIAVRFALPVQGAAYDFGSKFGAAPEEAIALLQRVAAEGWTPALCFHPGTQCEDASAWVEYIHAARRIVDAAGVKVARLNVGGGFAANRDGVAPDLETVFSAIGTAVCDAFGDAAPELICEPGRAMVSEAFTLAARIKGLRQGGGVVYLNDGIYGGLVDFRDMGLPGRVTVVSAEGQHRSAPRKPRIVFGPTCDSLDRLPDGLPLPEDSVTGDYVLFPGLGAYSSAMSTQFNGYGLSDVATVIELSGQAGTRG</sequence>
<dbReference type="Gene3D" id="3.20.20.10">
    <property type="entry name" value="Alanine racemase"/>
    <property type="match status" value="1"/>
</dbReference>
<dbReference type="PANTHER" id="PTHR11482:SF6">
    <property type="entry name" value="ORNITHINE DECARBOXYLASE 1-RELATED"/>
    <property type="match status" value="1"/>
</dbReference>
<evidence type="ECO:0000256" key="2">
    <source>
        <dbReference type="ARBA" id="ARBA00008872"/>
    </source>
</evidence>
<reference evidence="10 11" key="1">
    <citation type="submission" date="2016-04" db="EMBL/GenBank/DDBJ databases">
        <authorList>
            <person name="Evans L.H."/>
            <person name="Alamgir A."/>
            <person name="Owens N."/>
            <person name="Weber N.D."/>
            <person name="Virtaneva K."/>
            <person name="Barbian K."/>
            <person name="Babar A."/>
            <person name="Rosenke K."/>
        </authorList>
    </citation>
    <scope>NUCLEOTIDE SEQUENCE [LARGE SCALE GENOMIC DNA]</scope>
    <source>
        <strain evidence="10 11">JL2886</strain>
    </source>
</reference>
<dbReference type="InterPro" id="IPR022653">
    <property type="entry name" value="De-COase2_pyr-phos_BS"/>
</dbReference>
<dbReference type="PRINTS" id="PR01182">
    <property type="entry name" value="ORNDCRBXLASE"/>
</dbReference>
<dbReference type="AlphaFoldDB" id="A0A1B0ZN39"/>
<feature type="modified residue" description="N6-(pyridoxal phosphate)lysine" evidence="8">
    <location>
        <position position="81"/>
    </location>
</feature>
<organism evidence="10 11">
    <name type="scientific">Phaeobacter gallaeciensis</name>
    <dbReference type="NCBI Taxonomy" id="60890"/>
    <lineage>
        <taxon>Bacteria</taxon>
        <taxon>Pseudomonadati</taxon>
        <taxon>Pseudomonadota</taxon>
        <taxon>Alphaproteobacteria</taxon>
        <taxon>Rhodobacterales</taxon>
        <taxon>Roseobacteraceae</taxon>
        <taxon>Phaeobacter</taxon>
    </lineage>
</organism>
<dbReference type="PROSITE" id="PS00878">
    <property type="entry name" value="ODR_DC_2_1"/>
    <property type="match status" value="1"/>
</dbReference>
<evidence type="ECO:0000259" key="9">
    <source>
        <dbReference type="Pfam" id="PF02784"/>
    </source>
</evidence>
<dbReference type="GO" id="GO:0033387">
    <property type="term" value="P:putrescine biosynthetic process from arginine, via ornithine"/>
    <property type="evidence" value="ECO:0007669"/>
    <property type="project" value="TreeGrafter"/>
</dbReference>
<dbReference type="PATRIC" id="fig|60890.4.peg.635"/>
<comment type="catalytic activity">
    <reaction evidence="7">
        <text>L-ornithine + H(+) = putrescine + CO2</text>
        <dbReference type="Rhea" id="RHEA:22964"/>
        <dbReference type="ChEBI" id="CHEBI:15378"/>
        <dbReference type="ChEBI" id="CHEBI:16526"/>
        <dbReference type="ChEBI" id="CHEBI:46911"/>
        <dbReference type="ChEBI" id="CHEBI:326268"/>
        <dbReference type="EC" id="4.1.1.17"/>
    </reaction>
</comment>
<dbReference type="PANTHER" id="PTHR11482">
    <property type="entry name" value="ARGININE/DIAMINOPIMELATE/ORNITHINE DECARBOXYLASE"/>
    <property type="match status" value="1"/>
</dbReference>
<keyword evidence="3 8" id="KW-0663">Pyridoxal phosphate</keyword>
<evidence type="ECO:0000313" key="11">
    <source>
        <dbReference type="Proteomes" id="UP000092565"/>
    </source>
</evidence>
<gene>
    <name evidence="10" type="ORF">JL2886_00653</name>
</gene>
<evidence type="ECO:0000256" key="3">
    <source>
        <dbReference type="ARBA" id="ARBA00022898"/>
    </source>
</evidence>
<dbReference type="PRINTS" id="PR01179">
    <property type="entry name" value="ODADCRBXLASE"/>
</dbReference>
<comment type="similarity">
    <text evidence="2">Belongs to the Orn/Lys/Arg decarboxylase class-II family.</text>
</comment>
<protein>
    <recommendedName>
        <fullName evidence="6">ornithine decarboxylase</fullName>
        <ecNumber evidence="6">4.1.1.17</ecNumber>
    </recommendedName>
</protein>
<evidence type="ECO:0000256" key="1">
    <source>
        <dbReference type="ARBA" id="ARBA00001933"/>
    </source>
</evidence>
<dbReference type="EMBL" id="CP015124">
    <property type="protein sequence ID" value="ANP35579.1"/>
    <property type="molecule type" value="Genomic_DNA"/>
</dbReference>
<dbReference type="CDD" id="cd00622">
    <property type="entry name" value="PLPDE_III_ODC"/>
    <property type="match status" value="1"/>
</dbReference>
<dbReference type="InterPro" id="IPR000183">
    <property type="entry name" value="Orn/DAP/Arg_de-COase"/>
</dbReference>
<dbReference type="InterPro" id="IPR009006">
    <property type="entry name" value="Ala_racemase/Decarboxylase_C"/>
</dbReference>
<feature type="domain" description="Orn/DAP/Arg decarboxylase 2 N-terminal" evidence="9">
    <location>
        <begin position="72"/>
        <end position="289"/>
    </location>
</feature>
<dbReference type="SUPFAM" id="SSF50621">
    <property type="entry name" value="Alanine racemase C-terminal domain-like"/>
    <property type="match status" value="1"/>
</dbReference>
<dbReference type="Pfam" id="PF02784">
    <property type="entry name" value="Orn_Arg_deC_N"/>
    <property type="match status" value="1"/>
</dbReference>
<keyword evidence="11" id="KW-1185">Reference proteome</keyword>
<evidence type="ECO:0000313" key="10">
    <source>
        <dbReference type="EMBL" id="ANP35579.1"/>
    </source>
</evidence>
<dbReference type="EC" id="4.1.1.17" evidence="6"/>
<evidence type="ECO:0000256" key="8">
    <source>
        <dbReference type="PIRSR" id="PIRSR600183-50"/>
    </source>
</evidence>
<accession>A0A1B0ZN39</accession>
<evidence type="ECO:0000256" key="4">
    <source>
        <dbReference type="ARBA" id="ARBA00023239"/>
    </source>
</evidence>
<dbReference type="InterPro" id="IPR029066">
    <property type="entry name" value="PLP-binding_barrel"/>
</dbReference>
<name>A0A1B0ZN39_9RHOB</name>
<dbReference type="SUPFAM" id="SSF51419">
    <property type="entry name" value="PLP-binding barrel"/>
    <property type="match status" value="1"/>
</dbReference>
<dbReference type="Gene3D" id="2.40.37.10">
    <property type="entry name" value="Lyase, Ornithine Decarboxylase, Chain A, domain 1"/>
    <property type="match status" value="1"/>
</dbReference>
<evidence type="ECO:0000256" key="7">
    <source>
        <dbReference type="ARBA" id="ARBA00049127"/>
    </source>
</evidence>
<comment type="cofactor">
    <cofactor evidence="1 8">
        <name>pyridoxal 5'-phosphate</name>
        <dbReference type="ChEBI" id="CHEBI:597326"/>
    </cofactor>
</comment>